<feature type="domain" description="EamA" evidence="7">
    <location>
        <begin position="163"/>
        <end position="295"/>
    </location>
</feature>
<evidence type="ECO:0000256" key="2">
    <source>
        <dbReference type="ARBA" id="ARBA00007362"/>
    </source>
</evidence>
<evidence type="ECO:0000256" key="6">
    <source>
        <dbReference type="SAM" id="Phobius"/>
    </source>
</evidence>
<evidence type="ECO:0000256" key="5">
    <source>
        <dbReference type="ARBA" id="ARBA00023136"/>
    </source>
</evidence>
<dbReference type="PANTHER" id="PTHR32322">
    <property type="entry name" value="INNER MEMBRANE TRANSPORTER"/>
    <property type="match status" value="1"/>
</dbReference>
<feature type="transmembrane region" description="Helical" evidence="6">
    <location>
        <begin position="40"/>
        <end position="61"/>
    </location>
</feature>
<feature type="domain" description="EamA" evidence="7">
    <location>
        <begin position="18"/>
        <end position="147"/>
    </location>
</feature>
<feature type="transmembrane region" description="Helical" evidence="6">
    <location>
        <begin position="132"/>
        <end position="149"/>
    </location>
</feature>
<keyword evidence="4 6" id="KW-1133">Transmembrane helix</keyword>
<evidence type="ECO:0000256" key="4">
    <source>
        <dbReference type="ARBA" id="ARBA00022989"/>
    </source>
</evidence>
<dbReference type="InterPro" id="IPR050638">
    <property type="entry name" value="AA-Vitamin_Transporters"/>
</dbReference>
<dbReference type="SUPFAM" id="SSF103481">
    <property type="entry name" value="Multidrug resistance efflux transporter EmrE"/>
    <property type="match status" value="2"/>
</dbReference>
<comment type="caution">
    <text evidence="8">The sequence shown here is derived from an EMBL/GenBank/DDBJ whole genome shotgun (WGS) entry which is preliminary data.</text>
</comment>
<comment type="similarity">
    <text evidence="2">Belongs to the EamA transporter family.</text>
</comment>
<keyword evidence="5 6" id="KW-0472">Membrane</keyword>
<feature type="transmembrane region" description="Helical" evidence="6">
    <location>
        <begin position="223"/>
        <end position="242"/>
    </location>
</feature>
<dbReference type="InterPro" id="IPR037185">
    <property type="entry name" value="EmrE-like"/>
</dbReference>
<dbReference type="OrthoDB" id="6212796at2"/>
<keyword evidence="9" id="KW-1185">Reference proteome</keyword>
<dbReference type="InterPro" id="IPR000620">
    <property type="entry name" value="EamA_dom"/>
</dbReference>
<organism evidence="8 9">
    <name type="scientific">Nakamurella flava</name>
    <dbReference type="NCBI Taxonomy" id="2576308"/>
    <lineage>
        <taxon>Bacteria</taxon>
        <taxon>Bacillati</taxon>
        <taxon>Actinomycetota</taxon>
        <taxon>Actinomycetes</taxon>
        <taxon>Nakamurellales</taxon>
        <taxon>Nakamurellaceae</taxon>
        <taxon>Nakamurella</taxon>
    </lineage>
</organism>
<dbReference type="Pfam" id="PF00892">
    <property type="entry name" value="EamA"/>
    <property type="match status" value="2"/>
</dbReference>
<sequence>MTADHPVSPAARRDLTWLVAVAAALWGTDALLRTSLAERVAASTIVFAEHVVLTVVLLPFVPRASRAFRSLDGRGRAAVLGIGVGASAVATTLFTLAFRFGDPVTPAVIQKFQPLVVLVGAAVLLGERLRPSFLWFAPPALVGAWMLAFPDPFAVGVDRAVVALLALGAAVLWAAGTVLGRFVAPSVTPLELTTLRFVVGLPAAFVLVLATGSPLWVPDLAGTAAVVGVALIPGLLAMWLYYRGLRRTAASRATLAELAYPFTAAVVGVTVLGSELSGTQWIGAALVVASVTALSWHEATATRPAVVAPRPVADRTSR</sequence>
<dbReference type="RefSeq" id="WP_137447738.1">
    <property type="nucleotide sequence ID" value="NZ_SZZH01000001.1"/>
</dbReference>
<gene>
    <name evidence="8" type="ORF">FDO65_01595</name>
</gene>
<feature type="transmembrane region" description="Helical" evidence="6">
    <location>
        <begin position="195"/>
        <end position="217"/>
    </location>
</feature>
<keyword evidence="3 6" id="KW-0812">Transmembrane</keyword>
<feature type="transmembrane region" description="Helical" evidence="6">
    <location>
        <begin position="161"/>
        <end position="183"/>
    </location>
</feature>
<accession>A0A4U6QJ04</accession>
<evidence type="ECO:0000313" key="8">
    <source>
        <dbReference type="EMBL" id="TKV60434.1"/>
    </source>
</evidence>
<feature type="transmembrane region" description="Helical" evidence="6">
    <location>
        <begin position="77"/>
        <end position="98"/>
    </location>
</feature>
<proteinExistence type="inferred from homology"/>
<evidence type="ECO:0000259" key="7">
    <source>
        <dbReference type="Pfam" id="PF00892"/>
    </source>
</evidence>
<reference evidence="8 9" key="1">
    <citation type="submission" date="2019-05" db="EMBL/GenBank/DDBJ databases">
        <title>Nakamurella sp. N5BH11, whole genome shotgun sequence.</title>
        <authorList>
            <person name="Tuo L."/>
        </authorList>
    </citation>
    <scope>NUCLEOTIDE SEQUENCE [LARGE SCALE GENOMIC DNA]</scope>
    <source>
        <strain evidence="8 9">N5BH11</strain>
    </source>
</reference>
<protein>
    <submittedName>
        <fullName evidence="8">DMT family transporter</fullName>
    </submittedName>
</protein>
<evidence type="ECO:0000256" key="1">
    <source>
        <dbReference type="ARBA" id="ARBA00004141"/>
    </source>
</evidence>
<evidence type="ECO:0000256" key="3">
    <source>
        <dbReference type="ARBA" id="ARBA00022692"/>
    </source>
</evidence>
<dbReference type="EMBL" id="SZZH01000001">
    <property type="protein sequence ID" value="TKV60434.1"/>
    <property type="molecule type" value="Genomic_DNA"/>
</dbReference>
<dbReference type="GO" id="GO:0016020">
    <property type="term" value="C:membrane"/>
    <property type="evidence" value="ECO:0007669"/>
    <property type="project" value="UniProtKB-SubCell"/>
</dbReference>
<dbReference type="PANTHER" id="PTHR32322:SF2">
    <property type="entry name" value="EAMA DOMAIN-CONTAINING PROTEIN"/>
    <property type="match status" value="1"/>
</dbReference>
<comment type="subcellular location">
    <subcellularLocation>
        <location evidence="1">Membrane</location>
        <topology evidence="1">Multi-pass membrane protein</topology>
    </subcellularLocation>
</comment>
<evidence type="ECO:0000313" key="9">
    <source>
        <dbReference type="Proteomes" id="UP000306985"/>
    </source>
</evidence>
<dbReference type="Proteomes" id="UP000306985">
    <property type="component" value="Unassembled WGS sequence"/>
</dbReference>
<feature type="transmembrane region" description="Helical" evidence="6">
    <location>
        <begin position="104"/>
        <end position="125"/>
    </location>
</feature>
<name>A0A4U6QJ04_9ACTN</name>
<dbReference type="AlphaFoldDB" id="A0A4U6QJ04"/>